<dbReference type="GO" id="GO:0008157">
    <property type="term" value="F:protein phosphatase 1 binding"/>
    <property type="evidence" value="ECO:0007669"/>
    <property type="project" value="TreeGrafter"/>
</dbReference>
<evidence type="ECO:0000256" key="2">
    <source>
        <dbReference type="ARBA" id="ARBA00031039"/>
    </source>
</evidence>
<proteinExistence type="predicted"/>
<dbReference type="Proteomes" id="UP000277928">
    <property type="component" value="Unassembled WGS sequence"/>
</dbReference>
<dbReference type="EMBL" id="UYRX01000103">
    <property type="protein sequence ID" value="VDK73984.1"/>
    <property type="molecule type" value="Genomic_DNA"/>
</dbReference>
<evidence type="ECO:0000313" key="4">
    <source>
        <dbReference type="Proteomes" id="UP000277928"/>
    </source>
</evidence>
<dbReference type="Pfam" id="PF07491">
    <property type="entry name" value="PPI_Ypi1"/>
    <property type="match status" value="1"/>
</dbReference>
<evidence type="ECO:0000256" key="1">
    <source>
        <dbReference type="ARBA" id="ARBA00021994"/>
    </source>
</evidence>
<reference evidence="3 4" key="1">
    <citation type="submission" date="2018-08" db="EMBL/GenBank/DDBJ databases">
        <authorList>
            <person name="Laetsch R D."/>
            <person name="Stevens L."/>
            <person name="Kumar S."/>
            <person name="Blaxter L. M."/>
        </authorList>
    </citation>
    <scope>NUCLEOTIDE SEQUENCE [LARGE SCALE GENOMIC DNA]</scope>
</reference>
<evidence type="ECO:0000313" key="3">
    <source>
        <dbReference type="EMBL" id="VDK73984.1"/>
    </source>
</evidence>
<dbReference type="OMA" id="NEYEVEH"/>
<protein>
    <recommendedName>
        <fullName evidence="1">E3 ubiquitin-protein ligase PPP1R11</fullName>
    </recommendedName>
    <alternativeName>
        <fullName evidence="2">Protein phosphatase 1 regulatory subunit 11</fullName>
    </alternativeName>
</protein>
<gene>
    <name evidence="3" type="ORF">NLS_LOCUS2301</name>
</gene>
<accession>A0A3P6U709</accession>
<dbReference type="STRING" id="42156.A0A3P6U709"/>
<name>A0A3P6U709_LITSI</name>
<dbReference type="OrthoDB" id="307488at2759"/>
<sequence>MPNACSVTKTTLISLTTVSEKEKHAKRTNEVPLILHLKQRETERPHVTWAEDTIDNEHLGRLKSNCCCIWVKPHVWDDATTWEQNEYEVEHCRGHTLIVPPHPDKEIHNQQT</sequence>
<dbReference type="AlphaFoldDB" id="A0A3P6U709"/>
<dbReference type="InterPro" id="IPR011107">
    <property type="entry name" value="PPI_Ypi1"/>
</dbReference>
<dbReference type="GO" id="GO:0005634">
    <property type="term" value="C:nucleus"/>
    <property type="evidence" value="ECO:0007669"/>
    <property type="project" value="TreeGrafter"/>
</dbReference>
<dbReference type="PANTHER" id="PTHR20835:SF0">
    <property type="entry name" value="E3 UBIQUITIN-PROTEIN LIGASE PPP1R11"/>
    <property type="match status" value="1"/>
</dbReference>
<dbReference type="PANTHER" id="PTHR20835">
    <property type="entry name" value="E3 UBIQUITIN-PROTEIN LIGASE PPP1R11-RELATED"/>
    <property type="match status" value="1"/>
</dbReference>
<dbReference type="GO" id="GO:0004865">
    <property type="term" value="F:protein serine/threonine phosphatase inhibitor activity"/>
    <property type="evidence" value="ECO:0007669"/>
    <property type="project" value="InterPro"/>
</dbReference>
<keyword evidence="4" id="KW-1185">Reference proteome</keyword>
<organism evidence="3 4">
    <name type="scientific">Litomosoides sigmodontis</name>
    <name type="common">Filarial nematode worm</name>
    <dbReference type="NCBI Taxonomy" id="42156"/>
    <lineage>
        <taxon>Eukaryota</taxon>
        <taxon>Metazoa</taxon>
        <taxon>Ecdysozoa</taxon>
        <taxon>Nematoda</taxon>
        <taxon>Chromadorea</taxon>
        <taxon>Rhabditida</taxon>
        <taxon>Spirurina</taxon>
        <taxon>Spiruromorpha</taxon>
        <taxon>Filarioidea</taxon>
        <taxon>Onchocercidae</taxon>
        <taxon>Litomosoides</taxon>
    </lineage>
</organism>